<evidence type="ECO:0000256" key="3">
    <source>
        <dbReference type="ARBA" id="ARBA00022723"/>
    </source>
</evidence>
<evidence type="ECO:0000256" key="5">
    <source>
        <dbReference type="ARBA" id="ARBA00037900"/>
    </source>
</evidence>
<dbReference type="EC" id="3.5.1.19" evidence="6"/>
<dbReference type="InterPro" id="IPR036380">
    <property type="entry name" value="Isochorismatase-like_sf"/>
</dbReference>
<dbReference type="RefSeq" id="WP_147628117.1">
    <property type="nucleotide sequence ID" value="NZ_CP042807.1"/>
</dbReference>
<evidence type="ECO:0000256" key="2">
    <source>
        <dbReference type="ARBA" id="ARBA00022642"/>
    </source>
</evidence>
<reference evidence="9 10" key="1">
    <citation type="submission" date="2019-08" db="EMBL/GenBank/DDBJ databases">
        <title>Complete genome sequence of Rhodanobacter glycinis strain T01E-68 isolated from tomato root.</title>
        <authorList>
            <person name="Weon H.-Y."/>
            <person name="Lee S.A."/>
        </authorList>
    </citation>
    <scope>NUCLEOTIDE SEQUENCE [LARGE SCALE GENOMIC DNA]</scope>
    <source>
        <strain evidence="9 10">T01E-68</strain>
    </source>
</reference>
<dbReference type="KEGG" id="rgl:CS053_15900"/>
<evidence type="ECO:0000256" key="1">
    <source>
        <dbReference type="ARBA" id="ARBA00006336"/>
    </source>
</evidence>
<evidence type="ECO:0000256" key="7">
    <source>
        <dbReference type="ARBA" id="ARBA00043224"/>
    </source>
</evidence>
<dbReference type="Gene3D" id="3.40.50.850">
    <property type="entry name" value="Isochorismatase-like"/>
    <property type="match status" value="1"/>
</dbReference>
<keyword evidence="2" id="KW-0662">Pyridine nucleotide biosynthesis</keyword>
<sequence>MPHTIHEHAALIVVDVQPDFMPGGTLACHEGDAIVPGIDQLLRRRLFRHVVATQDWHPRGHASFASVHAGTAPFQQIELHGHPQTLWPDHCVQGTPGAALHPAIDWTAADLILRKGSDPQVDSYSAFRENHDPQGTRPVTGLAGWLRERGVDEVYVCGLARDVCVLWTAQDAVASGFRAQLLWDFTRPVAPGGDEALRASLSEAGIGIVDAASLQPAQALGPPQP</sequence>
<accession>A0A5B9E6D4</accession>
<dbReference type="GO" id="GO:0019363">
    <property type="term" value="P:pyridine nucleotide biosynthetic process"/>
    <property type="evidence" value="ECO:0007669"/>
    <property type="project" value="UniProtKB-KW"/>
</dbReference>
<dbReference type="AlphaFoldDB" id="A0A5B9E6D4"/>
<evidence type="ECO:0000256" key="6">
    <source>
        <dbReference type="ARBA" id="ARBA00039017"/>
    </source>
</evidence>
<dbReference type="Proteomes" id="UP000321807">
    <property type="component" value="Chromosome"/>
</dbReference>
<dbReference type="PANTHER" id="PTHR11080:SF2">
    <property type="entry name" value="LD05707P"/>
    <property type="match status" value="1"/>
</dbReference>
<organism evidence="9 10">
    <name type="scientific">Rhodanobacter glycinis</name>
    <dbReference type="NCBI Taxonomy" id="582702"/>
    <lineage>
        <taxon>Bacteria</taxon>
        <taxon>Pseudomonadati</taxon>
        <taxon>Pseudomonadota</taxon>
        <taxon>Gammaproteobacteria</taxon>
        <taxon>Lysobacterales</taxon>
        <taxon>Rhodanobacteraceae</taxon>
        <taxon>Rhodanobacter</taxon>
    </lineage>
</organism>
<dbReference type="GO" id="GO:0008936">
    <property type="term" value="F:nicotinamidase activity"/>
    <property type="evidence" value="ECO:0007669"/>
    <property type="project" value="UniProtKB-EC"/>
</dbReference>
<dbReference type="GO" id="GO:0046872">
    <property type="term" value="F:metal ion binding"/>
    <property type="evidence" value="ECO:0007669"/>
    <property type="project" value="UniProtKB-KW"/>
</dbReference>
<comment type="pathway">
    <text evidence="5">Cofactor biosynthesis; nicotinate biosynthesis; nicotinate from nicotinamide: step 1/1.</text>
</comment>
<evidence type="ECO:0000313" key="10">
    <source>
        <dbReference type="Proteomes" id="UP000321807"/>
    </source>
</evidence>
<keyword evidence="4 9" id="KW-0378">Hydrolase</keyword>
<dbReference type="Pfam" id="PF00857">
    <property type="entry name" value="Isochorismatase"/>
    <property type="match status" value="1"/>
</dbReference>
<dbReference type="InterPro" id="IPR000868">
    <property type="entry name" value="Isochorismatase-like_dom"/>
</dbReference>
<protein>
    <recommendedName>
        <fullName evidence="6">nicotinamidase</fullName>
        <ecNumber evidence="6">3.5.1.19</ecNumber>
    </recommendedName>
    <alternativeName>
        <fullName evidence="7">Nicotinamide deamidase</fullName>
    </alternativeName>
</protein>
<comment type="similarity">
    <text evidence="1">Belongs to the isochorismatase family.</text>
</comment>
<dbReference type="PANTHER" id="PTHR11080">
    <property type="entry name" value="PYRAZINAMIDASE/NICOTINAMIDASE"/>
    <property type="match status" value="1"/>
</dbReference>
<evidence type="ECO:0000256" key="4">
    <source>
        <dbReference type="ARBA" id="ARBA00022801"/>
    </source>
</evidence>
<dbReference type="SUPFAM" id="SSF52499">
    <property type="entry name" value="Isochorismatase-like hydrolases"/>
    <property type="match status" value="1"/>
</dbReference>
<keyword evidence="3" id="KW-0479">Metal-binding</keyword>
<dbReference type="InterPro" id="IPR052347">
    <property type="entry name" value="Isochorismatase_Nicotinamidase"/>
</dbReference>
<proteinExistence type="inferred from homology"/>
<dbReference type="NCBIfam" id="NF008623">
    <property type="entry name" value="PRK11609.1"/>
    <property type="match status" value="1"/>
</dbReference>
<evidence type="ECO:0000313" key="9">
    <source>
        <dbReference type="EMBL" id="QEE25827.1"/>
    </source>
</evidence>
<feature type="domain" description="Isochorismatase-like" evidence="8">
    <location>
        <begin position="9"/>
        <end position="195"/>
    </location>
</feature>
<gene>
    <name evidence="9" type="primary">pncA</name>
    <name evidence="9" type="ORF">CS053_15900</name>
</gene>
<dbReference type="CDD" id="cd01011">
    <property type="entry name" value="nicotinamidase"/>
    <property type="match status" value="1"/>
</dbReference>
<dbReference type="EMBL" id="CP042807">
    <property type="protein sequence ID" value="QEE25827.1"/>
    <property type="molecule type" value="Genomic_DNA"/>
</dbReference>
<name>A0A5B9E6D4_9GAMM</name>
<evidence type="ECO:0000259" key="8">
    <source>
        <dbReference type="Pfam" id="PF00857"/>
    </source>
</evidence>